<keyword evidence="3" id="KW-1185">Reference proteome</keyword>
<dbReference type="Proteomes" id="UP000252519">
    <property type="component" value="Unassembled WGS sequence"/>
</dbReference>
<protein>
    <submittedName>
        <fullName evidence="2">Uncharacterized protein</fullName>
    </submittedName>
</protein>
<organism evidence="2 3">
    <name type="scientific">Ancylostoma caninum</name>
    <name type="common">Dog hookworm</name>
    <dbReference type="NCBI Taxonomy" id="29170"/>
    <lineage>
        <taxon>Eukaryota</taxon>
        <taxon>Metazoa</taxon>
        <taxon>Ecdysozoa</taxon>
        <taxon>Nematoda</taxon>
        <taxon>Chromadorea</taxon>
        <taxon>Rhabditida</taxon>
        <taxon>Rhabditina</taxon>
        <taxon>Rhabditomorpha</taxon>
        <taxon>Strongyloidea</taxon>
        <taxon>Ancylostomatidae</taxon>
        <taxon>Ancylostomatinae</taxon>
        <taxon>Ancylostoma</taxon>
    </lineage>
</organism>
<feature type="compositionally biased region" description="Polar residues" evidence="1">
    <location>
        <begin position="7"/>
        <end position="28"/>
    </location>
</feature>
<evidence type="ECO:0000313" key="2">
    <source>
        <dbReference type="EMBL" id="RCN41266.1"/>
    </source>
</evidence>
<name>A0A368GA45_ANCCA</name>
<gene>
    <name evidence="2" type="ORF">ANCCAN_12777</name>
</gene>
<accession>A0A368GA45</accession>
<dbReference type="EMBL" id="JOJR01000243">
    <property type="protein sequence ID" value="RCN41266.1"/>
    <property type="molecule type" value="Genomic_DNA"/>
</dbReference>
<dbReference type="STRING" id="29170.A0A368GA45"/>
<evidence type="ECO:0000256" key="1">
    <source>
        <dbReference type="SAM" id="MobiDB-lite"/>
    </source>
</evidence>
<sequence length="85" mass="9120">MGPPVTKSRTASNESRAVAPTPSSVSMTTGTERLVRTLLEMNDDATVHGRDAKTLRDAAAMAITEVWNDARPATTNLARKINEVP</sequence>
<evidence type="ECO:0000313" key="3">
    <source>
        <dbReference type="Proteomes" id="UP000252519"/>
    </source>
</evidence>
<reference evidence="2 3" key="1">
    <citation type="submission" date="2014-10" db="EMBL/GenBank/DDBJ databases">
        <title>Draft genome of the hookworm Ancylostoma caninum.</title>
        <authorList>
            <person name="Mitreva M."/>
        </authorList>
    </citation>
    <scope>NUCLEOTIDE SEQUENCE [LARGE SCALE GENOMIC DNA]</scope>
    <source>
        <strain evidence="2 3">Baltimore</strain>
    </source>
</reference>
<dbReference type="AlphaFoldDB" id="A0A368GA45"/>
<comment type="caution">
    <text evidence="2">The sequence shown here is derived from an EMBL/GenBank/DDBJ whole genome shotgun (WGS) entry which is preliminary data.</text>
</comment>
<proteinExistence type="predicted"/>
<dbReference type="OrthoDB" id="5860721at2759"/>
<feature type="region of interest" description="Disordered" evidence="1">
    <location>
        <begin position="1"/>
        <end position="28"/>
    </location>
</feature>